<dbReference type="PANTHER" id="PTHR37829">
    <property type="entry name" value="PHAGE-LIKE ELEMENT PBSX PROTEIN XKDT"/>
    <property type="match status" value="1"/>
</dbReference>
<feature type="domain" description="Baseplate protein J-like barrel" evidence="2">
    <location>
        <begin position="90"/>
        <end position="173"/>
    </location>
</feature>
<evidence type="ECO:0000259" key="4">
    <source>
        <dbReference type="Pfam" id="PF26079"/>
    </source>
</evidence>
<keyword evidence="6" id="KW-1185">Reference proteome</keyword>
<dbReference type="Proteomes" id="UP001579974">
    <property type="component" value="Unassembled WGS sequence"/>
</dbReference>
<dbReference type="Pfam" id="PF26079">
    <property type="entry name" value="Baseplate_J_C"/>
    <property type="match status" value="1"/>
</dbReference>
<feature type="domain" description="Baseplate J-like C-terminal" evidence="4">
    <location>
        <begin position="273"/>
        <end position="350"/>
    </location>
</feature>
<comment type="similarity">
    <text evidence="1">Belongs to the Mu gp47/PBSX XkdT family.</text>
</comment>
<dbReference type="InterPro" id="IPR058530">
    <property type="entry name" value="Baseplate_J-like_C"/>
</dbReference>
<organism evidence="5 6">
    <name type="scientific">Alicyclobacillus fastidiosus</name>
    <dbReference type="NCBI Taxonomy" id="392011"/>
    <lineage>
        <taxon>Bacteria</taxon>
        <taxon>Bacillati</taxon>
        <taxon>Bacillota</taxon>
        <taxon>Bacilli</taxon>
        <taxon>Bacillales</taxon>
        <taxon>Alicyclobacillaceae</taxon>
        <taxon>Alicyclobacillus</taxon>
    </lineage>
</organism>
<dbReference type="Pfam" id="PF04865">
    <property type="entry name" value="Baseplate_J"/>
    <property type="match status" value="1"/>
</dbReference>
<dbReference type="InterPro" id="IPR006949">
    <property type="entry name" value="Barrel_Baseplate_J-like"/>
</dbReference>
<dbReference type="RefSeq" id="WP_275473166.1">
    <property type="nucleotide sequence ID" value="NZ_CP162940.1"/>
</dbReference>
<evidence type="ECO:0000259" key="3">
    <source>
        <dbReference type="Pfam" id="PF26078"/>
    </source>
</evidence>
<dbReference type="EMBL" id="JBDXSU010000028">
    <property type="protein sequence ID" value="MFB5192801.1"/>
    <property type="molecule type" value="Genomic_DNA"/>
</dbReference>
<evidence type="ECO:0000313" key="5">
    <source>
        <dbReference type="EMBL" id="MFB5192801.1"/>
    </source>
</evidence>
<evidence type="ECO:0000259" key="2">
    <source>
        <dbReference type="Pfam" id="PF04865"/>
    </source>
</evidence>
<proteinExistence type="inferred from homology"/>
<protein>
    <submittedName>
        <fullName evidence="5">Baseplate J/gp47 family protein</fullName>
    </submittedName>
</protein>
<name>A0ABV5AKN1_9BACL</name>
<dbReference type="PANTHER" id="PTHR37829:SF3">
    <property type="entry name" value="PROTEIN JAYE-RELATED"/>
    <property type="match status" value="1"/>
</dbReference>
<dbReference type="InterPro" id="IPR052399">
    <property type="entry name" value="Phage_Baseplate_Assmbl_Protein"/>
</dbReference>
<dbReference type="InterPro" id="IPR058531">
    <property type="entry name" value="Baseplate_J_M"/>
</dbReference>
<comment type="caution">
    <text evidence="5">The sequence shown here is derived from an EMBL/GenBank/DDBJ whole genome shotgun (WGS) entry which is preliminary data.</text>
</comment>
<accession>A0ABV5AKN1</accession>
<gene>
    <name evidence="5" type="ORF">KKP3000_002015</name>
</gene>
<reference evidence="5 6" key="1">
    <citation type="journal article" date="2024" name="Int. J. Mol. Sci.">
        <title>Exploration of Alicyclobacillus spp. Genome in Search of Antibiotic Resistance.</title>
        <authorList>
            <person name="Bucka-Kolendo J."/>
            <person name="Kiousi D.E."/>
            <person name="Dekowska A."/>
            <person name="Mikolajczuk-Szczyrba A."/>
            <person name="Karadedos D.M."/>
            <person name="Michael P."/>
            <person name="Galanis A."/>
            <person name="Sokolowska B."/>
        </authorList>
    </citation>
    <scope>NUCLEOTIDE SEQUENCE [LARGE SCALE GENOMIC DNA]</scope>
    <source>
        <strain evidence="5 6">KKP 3000</strain>
    </source>
</reference>
<dbReference type="Pfam" id="PF26078">
    <property type="entry name" value="Baseplate_J_M"/>
    <property type="match status" value="1"/>
</dbReference>
<sequence>MYKTYDQIVAEMQADMEASGSQATDWNDGSQIQTMVQVTSRALYTQWYMLEFLVELFFVSSCEGPFLDLRVNERGIYRNEGTASAGPIEFSRTSPSPIGSDIPAGSIFASMDGTLQFETTEDCSLPSGWTTGTVNVNCTTVGAAGNLVAGTPLQIVGPTPSGLQTITVGTGGLTGGVDTESDDALRARYLFAIQNPTDGGTPGDYLVWADAVNGVTNASVFPLARGNGTVDVVVSDGGIPSADFIAQVQAAIDAKVPIGADARVLAPTSHPIDATITITIDAGYTFDAVQPVALQAFTNYLSSLPNGGIYRVMAASDAVFKVPGVIDCSISGSNVQLGNEEMATPGNVNVAQGS</sequence>
<feature type="domain" description="Baseplate J-like central" evidence="3">
    <location>
        <begin position="199"/>
        <end position="266"/>
    </location>
</feature>
<evidence type="ECO:0000256" key="1">
    <source>
        <dbReference type="ARBA" id="ARBA00038087"/>
    </source>
</evidence>
<evidence type="ECO:0000313" key="6">
    <source>
        <dbReference type="Proteomes" id="UP001579974"/>
    </source>
</evidence>